<sequence>MKKIILTFSLIIGITATLSAQSADETAVKAVIDQLFTGMQKHDTTMIKAVFHPSIRMQSIGMSRKTQQMELTTENGIADFVKQIGSLPASLAIEERLLSYEIRIDGQMATAWTPYEFYANGKFSHCGVDAFQLFKTPEGWRIIALADTRRKDCGK</sequence>
<dbReference type="RefSeq" id="WP_166578582.1">
    <property type="nucleotide sequence ID" value="NZ_JASHIF010000004.1"/>
</dbReference>
<proteinExistence type="predicted"/>
<accession>A0ABT6Y6I1</accession>
<feature type="chain" id="PRO_5045054491" evidence="1">
    <location>
        <begin position="23"/>
        <end position="155"/>
    </location>
</feature>
<evidence type="ECO:0000313" key="2">
    <source>
        <dbReference type="EMBL" id="MDI9858866.1"/>
    </source>
</evidence>
<dbReference type="InterPro" id="IPR032710">
    <property type="entry name" value="NTF2-like_dom_sf"/>
</dbReference>
<name>A0ABT6Y6I1_9BACT</name>
<protein>
    <submittedName>
        <fullName evidence="2">Nuclear transport factor 2 family protein</fullName>
    </submittedName>
</protein>
<dbReference type="InterPro" id="IPR039437">
    <property type="entry name" value="FrzH/put_lumazine-bd"/>
</dbReference>
<dbReference type="Pfam" id="PF12893">
    <property type="entry name" value="Lumazine_bd_2"/>
    <property type="match status" value="1"/>
</dbReference>
<dbReference type="SUPFAM" id="SSF54427">
    <property type="entry name" value="NTF2-like"/>
    <property type="match status" value="1"/>
</dbReference>
<dbReference type="EMBL" id="JASHIF010000004">
    <property type="protein sequence ID" value="MDI9858866.1"/>
    <property type="molecule type" value="Genomic_DNA"/>
</dbReference>
<dbReference type="Gene3D" id="3.10.450.50">
    <property type="match status" value="1"/>
</dbReference>
<evidence type="ECO:0000256" key="1">
    <source>
        <dbReference type="SAM" id="SignalP"/>
    </source>
</evidence>
<gene>
    <name evidence="2" type="ORF">QM524_06585</name>
</gene>
<evidence type="ECO:0000313" key="3">
    <source>
        <dbReference type="Proteomes" id="UP001236507"/>
    </source>
</evidence>
<feature type="signal peptide" evidence="1">
    <location>
        <begin position="1"/>
        <end position="22"/>
    </location>
</feature>
<organism evidence="2 3">
    <name type="scientific">Flectobacillus roseus</name>
    <dbReference type="NCBI Taxonomy" id="502259"/>
    <lineage>
        <taxon>Bacteria</taxon>
        <taxon>Pseudomonadati</taxon>
        <taxon>Bacteroidota</taxon>
        <taxon>Cytophagia</taxon>
        <taxon>Cytophagales</taxon>
        <taxon>Flectobacillaceae</taxon>
        <taxon>Flectobacillus</taxon>
    </lineage>
</organism>
<comment type="caution">
    <text evidence="2">The sequence shown here is derived from an EMBL/GenBank/DDBJ whole genome shotgun (WGS) entry which is preliminary data.</text>
</comment>
<keyword evidence="3" id="KW-1185">Reference proteome</keyword>
<keyword evidence="1" id="KW-0732">Signal</keyword>
<dbReference type="Proteomes" id="UP001236507">
    <property type="component" value="Unassembled WGS sequence"/>
</dbReference>
<reference evidence="2 3" key="1">
    <citation type="submission" date="2023-05" db="EMBL/GenBank/DDBJ databases">
        <title>Novel species of genus Flectobacillus isolated from stream in China.</title>
        <authorList>
            <person name="Lu H."/>
        </authorList>
    </citation>
    <scope>NUCLEOTIDE SEQUENCE [LARGE SCALE GENOMIC DNA]</scope>
    <source>
        <strain evidence="2 3">KCTC 42575</strain>
    </source>
</reference>